<evidence type="ECO:0000313" key="4">
    <source>
        <dbReference type="Proteomes" id="UP000000763"/>
    </source>
</evidence>
<accession>Q6Z3N1</accession>
<feature type="compositionally biased region" description="Basic and acidic residues" evidence="1">
    <location>
        <begin position="33"/>
        <end position="43"/>
    </location>
</feature>
<dbReference type="EMBL" id="AP005249">
    <property type="protein sequence ID" value="BAD05565.1"/>
    <property type="molecule type" value="Genomic_DNA"/>
</dbReference>
<organism evidence="3 4">
    <name type="scientific">Oryza sativa subsp. japonica</name>
    <name type="common">Rice</name>
    <dbReference type="NCBI Taxonomy" id="39947"/>
    <lineage>
        <taxon>Eukaryota</taxon>
        <taxon>Viridiplantae</taxon>
        <taxon>Streptophyta</taxon>
        <taxon>Embryophyta</taxon>
        <taxon>Tracheophyta</taxon>
        <taxon>Spermatophyta</taxon>
        <taxon>Magnoliopsida</taxon>
        <taxon>Liliopsida</taxon>
        <taxon>Poales</taxon>
        <taxon>Poaceae</taxon>
        <taxon>BOP clade</taxon>
        <taxon>Oryzoideae</taxon>
        <taxon>Oryzeae</taxon>
        <taxon>Oryzinae</taxon>
        <taxon>Oryza</taxon>
        <taxon>Oryza sativa</taxon>
    </lineage>
</organism>
<reference evidence="3" key="2">
    <citation type="submission" date="2002-05" db="EMBL/GenBank/DDBJ databases">
        <title>Oryza sativa nipponbare(GA3) genomic DNA, chromosome 8, BAC clone:OSJNBa0087F21.</title>
        <authorList>
            <person name="Sasaki T."/>
            <person name="Matsumoto T."/>
            <person name="Katayose Y."/>
        </authorList>
    </citation>
    <scope>NUCLEOTIDE SEQUENCE</scope>
</reference>
<dbReference type="Proteomes" id="UP000000763">
    <property type="component" value="Chromosome 8"/>
</dbReference>
<reference evidence="2" key="1">
    <citation type="submission" date="2002-01" db="EMBL/GenBank/DDBJ databases">
        <title>Oryza sativa nipponbare(GA3) genomic DNA, chromosome 8, PAC clone:P0031C02.</title>
        <authorList>
            <person name="Sasaki T."/>
            <person name="Matsumoto T."/>
            <person name="Yamamoto K."/>
        </authorList>
    </citation>
    <scope>NUCLEOTIDE SEQUENCE</scope>
</reference>
<protein>
    <submittedName>
        <fullName evidence="3">Uncharacterized protein</fullName>
    </submittedName>
</protein>
<evidence type="ECO:0000256" key="1">
    <source>
        <dbReference type="SAM" id="MobiDB-lite"/>
    </source>
</evidence>
<dbReference type="EMBL" id="AP004657">
    <property type="protein sequence ID" value="BAD05390.1"/>
    <property type="molecule type" value="Genomic_DNA"/>
</dbReference>
<sequence>MGYGWSSKIERGDQRDLTYQLDFDAAAYGGEVGGERADPGDRGSRRRRVGHNQGLRAEAEQPRAVVAVIVGSPPSSSP</sequence>
<reference evidence="4" key="4">
    <citation type="journal article" date="2008" name="Nucleic Acids Res.">
        <title>The rice annotation project database (RAP-DB): 2008 update.</title>
        <authorList>
            <consortium name="The rice annotation project (RAP)"/>
        </authorList>
    </citation>
    <scope>GENOME REANNOTATION</scope>
    <source>
        <strain evidence="4">cv. Nipponbare</strain>
    </source>
</reference>
<proteinExistence type="predicted"/>
<dbReference type="AlphaFoldDB" id="Q6Z3N1"/>
<evidence type="ECO:0000313" key="2">
    <source>
        <dbReference type="EMBL" id="BAD05390.1"/>
    </source>
</evidence>
<name>Q6Z3N1_ORYSJ</name>
<evidence type="ECO:0000313" key="3">
    <source>
        <dbReference type="EMBL" id="BAD05565.1"/>
    </source>
</evidence>
<feature type="region of interest" description="Disordered" evidence="1">
    <location>
        <begin position="29"/>
        <end position="60"/>
    </location>
</feature>
<gene>
    <name evidence="3" type="ORF">OSJNBa0087F21.8</name>
    <name evidence="2" type="ORF">P0031C02.13</name>
</gene>
<reference evidence="4" key="3">
    <citation type="journal article" date="2005" name="Nature">
        <title>The map-based sequence of the rice genome.</title>
        <authorList>
            <consortium name="International rice genome sequencing project (IRGSP)"/>
            <person name="Matsumoto T."/>
            <person name="Wu J."/>
            <person name="Kanamori H."/>
            <person name="Katayose Y."/>
            <person name="Fujisawa M."/>
            <person name="Namiki N."/>
            <person name="Mizuno H."/>
            <person name="Yamamoto K."/>
            <person name="Antonio B.A."/>
            <person name="Baba T."/>
            <person name="Sakata K."/>
            <person name="Nagamura Y."/>
            <person name="Aoki H."/>
            <person name="Arikawa K."/>
            <person name="Arita K."/>
            <person name="Bito T."/>
            <person name="Chiden Y."/>
            <person name="Fujitsuka N."/>
            <person name="Fukunaka R."/>
            <person name="Hamada M."/>
            <person name="Harada C."/>
            <person name="Hayashi A."/>
            <person name="Hijishita S."/>
            <person name="Honda M."/>
            <person name="Hosokawa S."/>
            <person name="Ichikawa Y."/>
            <person name="Idonuma A."/>
            <person name="Iijima M."/>
            <person name="Ikeda M."/>
            <person name="Ikeno M."/>
            <person name="Ito K."/>
            <person name="Ito S."/>
            <person name="Ito T."/>
            <person name="Ito Y."/>
            <person name="Ito Y."/>
            <person name="Iwabuchi A."/>
            <person name="Kamiya K."/>
            <person name="Karasawa W."/>
            <person name="Kurita K."/>
            <person name="Katagiri S."/>
            <person name="Kikuta A."/>
            <person name="Kobayashi H."/>
            <person name="Kobayashi N."/>
            <person name="Machita K."/>
            <person name="Maehara T."/>
            <person name="Masukawa M."/>
            <person name="Mizubayashi T."/>
            <person name="Mukai Y."/>
            <person name="Nagasaki H."/>
            <person name="Nagata Y."/>
            <person name="Naito S."/>
            <person name="Nakashima M."/>
            <person name="Nakama Y."/>
            <person name="Nakamichi Y."/>
            <person name="Nakamura M."/>
            <person name="Meguro A."/>
            <person name="Negishi M."/>
            <person name="Ohta I."/>
            <person name="Ohta T."/>
            <person name="Okamoto M."/>
            <person name="Ono N."/>
            <person name="Saji S."/>
            <person name="Sakaguchi M."/>
            <person name="Sakai K."/>
            <person name="Shibata M."/>
            <person name="Shimokawa T."/>
            <person name="Song J."/>
            <person name="Takazaki Y."/>
            <person name="Terasawa K."/>
            <person name="Tsugane M."/>
            <person name="Tsuji K."/>
            <person name="Ueda S."/>
            <person name="Waki K."/>
            <person name="Yamagata H."/>
            <person name="Yamamoto M."/>
            <person name="Yamamoto S."/>
            <person name="Yamane H."/>
            <person name="Yoshiki S."/>
            <person name="Yoshihara R."/>
            <person name="Yukawa K."/>
            <person name="Zhong H."/>
            <person name="Yano M."/>
            <person name="Yuan Q."/>
            <person name="Ouyang S."/>
            <person name="Liu J."/>
            <person name="Jones K.M."/>
            <person name="Gansberger K."/>
            <person name="Moffat K."/>
            <person name="Hill J."/>
            <person name="Bera J."/>
            <person name="Fadrosh D."/>
            <person name="Jin S."/>
            <person name="Johri S."/>
            <person name="Kim M."/>
            <person name="Overton L."/>
            <person name="Reardon M."/>
            <person name="Tsitrin T."/>
            <person name="Vuong H."/>
            <person name="Weaver B."/>
            <person name="Ciecko A."/>
            <person name="Tallon L."/>
            <person name="Jackson J."/>
            <person name="Pai G."/>
            <person name="Aken S.V."/>
            <person name="Utterback T."/>
            <person name="Reidmuller S."/>
            <person name="Feldblyum T."/>
            <person name="Hsiao J."/>
            <person name="Zismann V."/>
            <person name="Iobst S."/>
            <person name="de Vazeille A.R."/>
            <person name="Buell C.R."/>
            <person name="Ying K."/>
            <person name="Li Y."/>
            <person name="Lu T."/>
            <person name="Huang Y."/>
            <person name="Zhao Q."/>
            <person name="Feng Q."/>
            <person name="Zhang L."/>
            <person name="Zhu J."/>
            <person name="Weng Q."/>
            <person name="Mu J."/>
            <person name="Lu Y."/>
            <person name="Fan D."/>
            <person name="Liu Y."/>
            <person name="Guan J."/>
            <person name="Zhang Y."/>
            <person name="Yu S."/>
            <person name="Liu X."/>
            <person name="Zhang Y."/>
            <person name="Hong G."/>
            <person name="Han B."/>
            <person name="Choisne N."/>
            <person name="Demange N."/>
            <person name="Orjeda G."/>
            <person name="Samain S."/>
            <person name="Cattolico L."/>
            <person name="Pelletier E."/>
            <person name="Couloux A."/>
            <person name="Segurens B."/>
            <person name="Wincker P."/>
            <person name="D'Hont A."/>
            <person name="Scarpelli C."/>
            <person name="Weissenbach J."/>
            <person name="Salanoubat M."/>
            <person name="Quetier F."/>
            <person name="Yu Y."/>
            <person name="Kim H.R."/>
            <person name="Rambo T."/>
            <person name="Currie J."/>
            <person name="Collura K."/>
            <person name="Luo M."/>
            <person name="Yang T."/>
            <person name="Ammiraju J.S.S."/>
            <person name="Engler F."/>
            <person name="Soderlund C."/>
            <person name="Wing R.A."/>
            <person name="Palmer L.E."/>
            <person name="de la Bastide M."/>
            <person name="Spiegel L."/>
            <person name="Nascimento L."/>
            <person name="Zutavern T."/>
            <person name="O'Shaughnessy A."/>
            <person name="Dike S."/>
            <person name="Dedhia N."/>
            <person name="Preston R."/>
            <person name="Balija V."/>
            <person name="McCombie W.R."/>
            <person name="Chow T."/>
            <person name="Chen H."/>
            <person name="Chung M."/>
            <person name="Chen C."/>
            <person name="Shaw J."/>
            <person name="Wu H."/>
            <person name="Hsiao K."/>
            <person name="Chao Y."/>
            <person name="Chu M."/>
            <person name="Cheng C."/>
            <person name="Hour A."/>
            <person name="Lee P."/>
            <person name="Lin S."/>
            <person name="Lin Y."/>
            <person name="Liou J."/>
            <person name="Liu S."/>
            <person name="Hsing Y."/>
            <person name="Raghuvanshi S."/>
            <person name="Mohanty A."/>
            <person name="Bharti A.K."/>
            <person name="Gaur A."/>
            <person name="Gupta V."/>
            <person name="Kumar D."/>
            <person name="Ravi V."/>
            <person name="Vij S."/>
            <person name="Kapur A."/>
            <person name="Khurana P."/>
            <person name="Khurana P."/>
            <person name="Khurana J.P."/>
            <person name="Tyagi A.K."/>
            <person name="Gaikwad K."/>
            <person name="Singh A."/>
            <person name="Dalal V."/>
            <person name="Srivastava S."/>
            <person name="Dixit A."/>
            <person name="Pal A.K."/>
            <person name="Ghazi I.A."/>
            <person name="Yadav M."/>
            <person name="Pandit A."/>
            <person name="Bhargava A."/>
            <person name="Sureshbabu K."/>
            <person name="Batra K."/>
            <person name="Sharma T.R."/>
            <person name="Mohapatra T."/>
            <person name="Singh N.K."/>
            <person name="Messing J."/>
            <person name="Nelson A.B."/>
            <person name="Fuks G."/>
            <person name="Kavchok S."/>
            <person name="Keizer G."/>
            <person name="Linton E."/>
            <person name="Llaca V."/>
            <person name="Song R."/>
            <person name="Tanyolac B."/>
            <person name="Young S."/>
            <person name="Ho-Il K."/>
            <person name="Hahn J.H."/>
            <person name="Sangsakoo G."/>
            <person name="Vanavichit A."/>
            <person name="de Mattos Luiz.A.T."/>
            <person name="Zimmer P.D."/>
            <person name="Malone G."/>
            <person name="Dellagostin O."/>
            <person name="de Oliveira A.C."/>
            <person name="Bevan M."/>
            <person name="Bancroft I."/>
            <person name="Minx P."/>
            <person name="Cordum H."/>
            <person name="Wilson R."/>
            <person name="Cheng Z."/>
            <person name="Jin W."/>
            <person name="Jiang J."/>
            <person name="Leong S.A."/>
            <person name="Iwama H."/>
            <person name="Gojobori T."/>
            <person name="Itoh T."/>
            <person name="Niimura Y."/>
            <person name="Fujii Y."/>
            <person name="Habara T."/>
            <person name="Sakai H."/>
            <person name="Sato Y."/>
            <person name="Wilson G."/>
            <person name="Kumar K."/>
            <person name="McCouch S."/>
            <person name="Juretic N."/>
            <person name="Hoen D."/>
            <person name="Wright S."/>
            <person name="Bruskiewich R."/>
            <person name="Bureau T."/>
            <person name="Miyao A."/>
            <person name="Hirochika H."/>
            <person name="Nishikawa T."/>
            <person name="Kadowaki K."/>
            <person name="Sugiura M."/>
            <person name="Burr B."/>
            <person name="Sasaki T."/>
        </authorList>
    </citation>
    <scope>NUCLEOTIDE SEQUENCE [LARGE SCALE GENOMIC DNA]</scope>
    <source>
        <strain evidence="4">cv. Nipponbare</strain>
    </source>
</reference>